<evidence type="ECO:0000256" key="1">
    <source>
        <dbReference type="ARBA" id="ARBA00022737"/>
    </source>
</evidence>
<name>A0A4S8MMI8_DENBC</name>
<feature type="domain" description="ABC transporter" evidence="2">
    <location>
        <begin position="2"/>
        <end position="34"/>
    </location>
</feature>
<gene>
    <name evidence="3" type="ORF">K435DRAFT_639973</name>
</gene>
<dbReference type="AlphaFoldDB" id="A0A4S8MMI8"/>
<keyword evidence="1" id="KW-0677">Repeat</keyword>
<accession>A0A4S8MMI8</accession>
<protein>
    <recommendedName>
        <fullName evidence="2">ABC transporter domain-containing protein</fullName>
    </recommendedName>
</protein>
<dbReference type="PANTHER" id="PTHR19211:SF15">
    <property type="entry name" value="ATP-BINDING CASSETTE SUB-FAMILY F MEMBER 2"/>
    <property type="match status" value="1"/>
</dbReference>
<dbReference type="PANTHER" id="PTHR19211">
    <property type="entry name" value="ATP-BINDING TRANSPORT PROTEIN-RELATED"/>
    <property type="match status" value="1"/>
</dbReference>
<dbReference type="GO" id="GO:0016887">
    <property type="term" value="F:ATP hydrolysis activity"/>
    <property type="evidence" value="ECO:0007669"/>
    <property type="project" value="InterPro"/>
</dbReference>
<dbReference type="Proteomes" id="UP000297245">
    <property type="component" value="Unassembled WGS sequence"/>
</dbReference>
<dbReference type="InterPro" id="IPR003439">
    <property type="entry name" value="ABC_transporter-like_ATP-bd"/>
</dbReference>
<dbReference type="InterPro" id="IPR050611">
    <property type="entry name" value="ABCF"/>
</dbReference>
<organism evidence="3 4">
    <name type="scientific">Dendrothele bispora (strain CBS 962.96)</name>
    <dbReference type="NCBI Taxonomy" id="1314807"/>
    <lineage>
        <taxon>Eukaryota</taxon>
        <taxon>Fungi</taxon>
        <taxon>Dikarya</taxon>
        <taxon>Basidiomycota</taxon>
        <taxon>Agaricomycotina</taxon>
        <taxon>Agaricomycetes</taxon>
        <taxon>Agaricomycetidae</taxon>
        <taxon>Agaricales</taxon>
        <taxon>Agaricales incertae sedis</taxon>
        <taxon>Dendrothele</taxon>
    </lineage>
</organism>
<dbReference type="SUPFAM" id="SSF52540">
    <property type="entry name" value="P-loop containing nucleoside triphosphate hydrolases"/>
    <property type="match status" value="1"/>
</dbReference>
<keyword evidence="4" id="KW-1185">Reference proteome</keyword>
<evidence type="ECO:0000313" key="4">
    <source>
        <dbReference type="Proteomes" id="UP000297245"/>
    </source>
</evidence>
<dbReference type="Gene3D" id="3.40.50.300">
    <property type="entry name" value="P-loop containing nucleotide triphosphate hydrolases"/>
    <property type="match status" value="1"/>
</dbReference>
<evidence type="ECO:0000313" key="3">
    <source>
        <dbReference type="EMBL" id="THV04108.1"/>
    </source>
</evidence>
<dbReference type="InterPro" id="IPR027417">
    <property type="entry name" value="P-loop_NTPase"/>
</dbReference>
<feature type="non-terminal residue" evidence="3">
    <location>
        <position position="55"/>
    </location>
</feature>
<proteinExistence type="predicted"/>
<reference evidence="3 4" key="1">
    <citation type="journal article" date="2019" name="Nat. Ecol. Evol.">
        <title>Megaphylogeny resolves global patterns of mushroom evolution.</title>
        <authorList>
            <person name="Varga T."/>
            <person name="Krizsan K."/>
            <person name="Foldi C."/>
            <person name="Dima B."/>
            <person name="Sanchez-Garcia M."/>
            <person name="Sanchez-Ramirez S."/>
            <person name="Szollosi G.J."/>
            <person name="Szarkandi J.G."/>
            <person name="Papp V."/>
            <person name="Albert L."/>
            <person name="Andreopoulos W."/>
            <person name="Angelini C."/>
            <person name="Antonin V."/>
            <person name="Barry K.W."/>
            <person name="Bougher N.L."/>
            <person name="Buchanan P."/>
            <person name="Buyck B."/>
            <person name="Bense V."/>
            <person name="Catcheside P."/>
            <person name="Chovatia M."/>
            <person name="Cooper J."/>
            <person name="Damon W."/>
            <person name="Desjardin D."/>
            <person name="Finy P."/>
            <person name="Geml J."/>
            <person name="Haridas S."/>
            <person name="Hughes K."/>
            <person name="Justo A."/>
            <person name="Karasinski D."/>
            <person name="Kautmanova I."/>
            <person name="Kiss B."/>
            <person name="Kocsube S."/>
            <person name="Kotiranta H."/>
            <person name="LaButti K.M."/>
            <person name="Lechner B.E."/>
            <person name="Liimatainen K."/>
            <person name="Lipzen A."/>
            <person name="Lukacs Z."/>
            <person name="Mihaltcheva S."/>
            <person name="Morgado L.N."/>
            <person name="Niskanen T."/>
            <person name="Noordeloos M.E."/>
            <person name="Ohm R.A."/>
            <person name="Ortiz-Santana B."/>
            <person name="Ovrebo C."/>
            <person name="Racz N."/>
            <person name="Riley R."/>
            <person name="Savchenko A."/>
            <person name="Shiryaev A."/>
            <person name="Soop K."/>
            <person name="Spirin V."/>
            <person name="Szebenyi C."/>
            <person name="Tomsovsky M."/>
            <person name="Tulloss R.E."/>
            <person name="Uehling J."/>
            <person name="Grigoriev I.V."/>
            <person name="Vagvolgyi C."/>
            <person name="Papp T."/>
            <person name="Martin F.M."/>
            <person name="Miettinen O."/>
            <person name="Hibbett D.S."/>
            <person name="Nagy L.G."/>
        </authorList>
    </citation>
    <scope>NUCLEOTIDE SEQUENCE [LARGE SCALE GENOMIC DNA]</scope>
    <source>
        <strain evidence="3 4">CBS 962.96</strain>
    </source>
</reference>
<dbReference type="OrthoDB" id="2110130at2759"/>
<sequence>LSILGANGTGKSTLLNLITGGLQPCEGTISKHSNLKLAKYSQRSAHQLPYDKSPI</sequence>
<dbReference type="GO" id="GO:0005524">
    <property type="term" value="F:ATP binding"/>
    <property type="evidence" value="ECO:0007669"/>
    <property type="project" value="InterPro"/>
</dbReference>
<dbReference type="EMBL" id="ML179060">
    <property type="protein sequence ID" value="THV04108.1"/>
    <property type="molecule type" value="Genomic_DNA"/>
</dbReference>
<evidence type="ECO:0000259" key="2">
    <source>
        <dbReference type="Pfam" id="PF00005"/>
    </source>
</evidence>
<dbReference type="Pfam" id="PF00005">
    <property type="entry name" value="ABC_tran"/>
    <property type="match status" value="1"/>
</dbReference>
<feature type="non-terminal residue" evidence="3">
    <location>
        <position position="1"/>
    </location>
</feature>